<gene>
    <name evidence="2" type="ORF">GTW20_22770</name>
</gene>
<comment type="caution">
    <text evidence="2">The sequence shown here is derived from an EMBL/GenBank/DDBJ whole genome shotgun (WGS) entry which is preliminary data.</text>
</comment>
<sequence>MFARIAVVTTAATAALLAGVGAASADEGWTPQSQITFSQDDGATFDYTAGDHSGGGSWGPGGVDISHNWGVVNS</sequence>
<reference evidence="2 3" key="1">
    <citation type="journal article" date="2019" name="Nat. Commun.">
        <title>The antimicrobial potential of Streptomyces from insect microbiomes.</title>
        <authorList>
            <person name="Chevrette M.G."/>
            <person name="Carlson C.M."/>
            <person name="Ortega H.E."/>
            <person name="Thomas C."/>
            <person name="Ananiev G.E."/>
            <person name="Barns K.J."/>
            <person name="Book A.J."/>
            <person name="Cagnazzo J."/>
            <person name="Carlos C."/>
            <person name="Flanigan W."/>
            <person name="Grubbs K.J."/>
            <person name="Horn H.A."/>
            <person name="Hoffmann F.M."/>
            <person name="Klassen J.L."/>
            <person name="Knack J.J."/>
            <person name="Lewin G.R."/>
            <person name="McDonald B.R."/>
            <person name="Muller L."/>
            <person name="Melo W.G.P."/>
            <person name="Pinto-Tomas A.A."/>
            <person name="Schmitz A."/>
            <person name="Wendt-Pienkowski E."/>
            <person name="Wildman S."/>
            <person name="Zhao M."/>
            <person name="Zhang F."/>
            <person name="Bugni T.S."/>
            <person name="Andes D.R."/>
            <person name="Pupo M.T."/>
            <person name="Currie C.R."/>
        </authorList>
    </citation>
    <scope>NUCLEOTIDE SEQUENCE [LARGE SCALE GENOMIC DNA]</scope>
    <source>
        <strain evidence="2 3">SID5840</strain>
    </source>
</reference>
<feature type="signal peptide" evidence="1">
    <location>
        <begin position="1"/>
        <end position="25"/>
    </location>
</feature>
<evidence type="ECO:0000256" key="1">
    <source>
        <dbReference type="SAM" id="SignalP"/>
    </source>
</evidence>
<dbReference type="Proteomes" id="UP000467124">
    <property type="component" value="Unassembled WGS sequence"/>
</dbReference>
<dbReference type="EMBL" id="WWHY01000001">
    <property type="protein sequence ID" value="MYR35005.1"/>
    <property type="molecule type" value="Genomic_DNA"/>
</dbReference>
<protein>
    <submittedName>
        <fullName evidence="2">Uncharacterized protein</fullName>
    </submittedName>
</protein>
<accession>A0A7K2IZ09</accession>
<dbReference type="AlphaFoldDB" id="A0A7K2IZ09"/>
<dbReference type="RefSeq" id="WP_161111829.1">
    <property type="nucleotide sequence ID" value="NZ_JBHYPC010000005.1"/>
</dbReference>
<keyword evidence="1" id="KW-0732">Signal</keyword>
<evidence type="ECO:0000313" key="2">
    <source>
        <dbReference type="EMBL" id="MYR35005.1"/>
    </source>
</evidence>
<organism evidence="2 3">
    <name type="scientific">Nocardiopsis alba</name>
    <dbReference type="NCBI Taxonomy" id="53437"/>
    <lineage>
        <taxon>Bacteria</taxon>
        <taxon>Bacillati</taxon>
        <taxon>Actinomycetota</taxon>
        <taxon>Actinomycetes</taxon>
        <taxon>Streptosporangiales</taxon>
        <taxon>Nocardiopsidaceae</taxon>
        <taxon>Nocardiopsis</taxon>
    </lineage>
</organism>
<name>A0A7K2IZ09_9ACTN</name>
<evidence type="ECO:0000313" key="3">
    <source>
        <dbReference type="Proteomes" id="UP000467124"/>
    </source>
</evidence>
<feature type="chain" id="PRO_5029484188" evidence="1">
    <location>
        <begin position="26"/>
        <end position="74"/>
    </location>
</feature>
<proteinExistence type="predicted"/>